<evidence type="ECO:0000313" key="7">
    <source>
        <dbReference type="Proteomes" id="UP001642260"/>
    </source>
</evidence>
<dbReference type="Pfam" id="PF00134">
    <property type="entry name" value="Cyclin_N"/>
    <property type="match status" value="1"/>
</dbReference>
<evidence type="ECO:0000313" key="6">
    <source>
        <dbReference type="EMBL" id="CAH8390404.1"/>
    </source>
</evidence>
<evidence type="ECO:0000256" key="1">
    <source>
        <dbReference type="ARBA" id="ARBA00022618"/>
    </source>
</evidence>
<feature type="compositionally biased region" description="Polar residues" evidence="4">
    <location>
        <begin position="287"/>
        <end position="306"/>
    </location>
</feature>
<feature type="region of interest" description="Disordered" evidence="4">
    <location>
        <begin position="259"/>
        <end position="351"/>
    </location>
</feature>
<feature type="compositionally biased region" description="Basic and acidic residues" evidence="4">
    <location>
        <begin position="310"/>
        <end position="329"/>
    </location>
</feature>
<evidence type="ECO:0000256" key="2">
    <source>
        <dbReference type="ARBA" id="ARBA00023306"/>
    </source>
</evidence>
<accession>A0ABC8M3R9</accession>
<dbReference type="EMBL" id="CAKOAT010895153">
    <property type="protein sequence ID" value="CAH8390404.1"/>
    <property type="molecule type" value="Genomic_DNA"/>
</dbReference>
<comment type="similarity">
    <text evidence="3">Belongs to the cyclin family.</text>
</comment>
<protein>
    <recommendedName>
        <fullName evidence="5">Cyclin-like domain-containing protein</fullName>
    </recommendedName>
</protein>
<keyword evidence="1" id="KW-0132">Cell division</keyword>
<dbReference type="SUPFAM" id="SSF47954">
    <property type="entry name" value="Cyclin-like"/>
    <property type="match status" value="2"/>
</dbReference>
<proteinExistence type="inferred from homology"/>
<name>A0ABC8M3R9_ERUVS</name>
<evidence type="ECO:0000256" key="3">
    <source>
        <dbReference type="RuleBase" id="RU000383"/>
    </source>
</evidence>
<dbReference type="GO" id="GO:0051301">
    <property type="term" value="P:cell division"/>
    <property type="evidence" value="ECO:0007669"/>
    <property type="project" value="UniProtKB-KW"/>
</dbReference>
<organism evidence="6 7">
    <name type="scientific">Eruca vesicaria subsp. sativa</name>
    <name type="common">Garden rocket</name>
    <name type="synonym">Eruca sativa</name>
    <dbReference type="NCBI Taxonomy" id="29727"/>
    <lineage>
        <taxon>Eukaryota</taxon>
        <taxon>Viridiplantae</taxon>
        <taxon>Streptophyta</taxon>
        <taxon>Embryophyta</taxon>
        <taxon>Tracheophyta</taxon>
        <taxon>Spermatophyta</taxon>
        <taxon>Magnoliopsida</taxon>
        <taxon>eudicotyledons</taxon>
        <taxon>Gunneridae</taxon>
        <taxon>Pentapetalae</taxon>
        <taxon>rosids</taxon>
        <taxon>malvids</taxon>
        <taxon>Brassicales</taxon>
        <taxon>Brassicaceae</taxon>
        <taxon>Brassiceae</taxon>
        <taxon>Eruca</taxon>
    </lineage>
</organism>
<evidence type="ECO:0000256" key="4">
    <source>
        <dbReference type="SAM" id="MobiDB-lite"/>
    </source>
</evidence>
<dbReference type="InterPro" id="IPR043198">
    <property type="entry name" value="Cyclin/Ssn8"/>
</dbReference>
<evidence type="ECO:0000259" key="5">
    <source>
        <dbReference type="SMART" id="SM00385"/>
    </source>
</evidence>
<dbReference type="InterPro" id="IPR006671">
    <property type="entry name" value="Cyclin_N"/>
</dbReference>
<feature type="compositionally biased region" description="Polar residues" evidence="4">
    <location>
        <begin position="265"/>
        <end position="276"/>
    </location>
</feature>
<dbReference type="InterPro" id="IPR036915">
    <property type="entry name" value="Cyclin-like_sf"/>
</dbReference>
<reference evidence="6 7" key="1">
    <citation type="submission" date="2022-03" db="EMBL/GenBank/DDBJ databases">
        <authorList>
            <person name="Macdonald S."/>
            <person name="Ahmed S."/>
            <person name="Newling K."/>
        </authorList>
    </citation>
    <scope>NUCLEOTIDE SEQUENCE [LARGE SCALE GENOMIC DNA]</scope>
</reference>
<dbReference type="Gene3D" id="1.10.472.10">
    <property type="entry name" value="Cyclin-like"/>
    <property type="match status" value="2"/>
</dbReference>
<gene>
    <name evidence="6" type="ORF">ERUC_LOCUS42887</name>
</gene>
<dbReference type="SMART" id="SM00385">
    <property type="entry name" value="CYCLIN"/>
    <property type="match status" value="2"/>
</dbReference>
<dbReference type="InterPro" id="IPR013763">
    <property type="entry name" value="Cyclin-like_dom"/>
</dbReference>
<dbReference type="AlphaFoldDB" id="A0ABC8M3R9"/>
<keyword evidence="7" id="KW-1185">Reference proteome</keyword>
<feature type="domain" description="Cyclin-like" evidence="5">
    <location>
        <begin position="55"/>
        <end position="155"/>
    </location>
</feature>
<keyword evidence="3" id="KW-0195">Cyclin</keyword>
<comment type="caution">
    <text evidence="6">The sequence shown here is derived from an EMBL/GenBank/DDBJ whole genome shotgun (WGS) entry which is preliminary data.</text>
</comment>
<keyword evidence="2" id="KW-0131">Cell cycle</keyword>
<sequence>MATLLSGVDMLVSVNMLPGDDGWYVSREEIENNSPSRQDGIDLEEETRLRNSYCTFLKELGLRLKVHPIVLATAIALCHRFFLLQSHAKNDRLTIATICMFIAGKVEKATRLDLKQVIIVSHEIIHKKAIEPDQREEVYEQQKELVLSGEKLVFATFNFDVSVDLPFSPLIVAIDKYILDDATKAQFLRVARRFVMDSYWTTLCLQYKPRHIAGAVFFLAAKYVRMDLESNRESWCQEFDITPIQLEDIRGQMRPLYKKEPVPASTGSIGETSNSGDVVHQPVSGDVASTDQCPSSASEGDSTRANLSLGDDHSVQDRPEGTEKDKAESEAGEDSSVGNPAAETSDDVGTS</sequence>
<dbReference type="Proteomes" id="UP001642260">
    <property type="component" value="Unassembled WGS sequence"/>
</dbReference>
<feature type="domain" description="Cyclin-like" evidence="5">
    <location>
        <begin position="176"/>
        <end position="258"/>
    </location>
</feature>
<dbReference type="PANTHER" id="PTHR10026">
    <property type="entry name" value="CYCLIN"/>
    <property type="match status" value="1"/>
</dbReference>